<evidence type="ECO:0000256" key="4">
    <source>
        <dbReference type="ARBA" id="ARBA00022840"/>
    </source>
</evidence>
<keyword evidence="5 8" id="KW-1133">Transmembrane helix</keyword>
<comment type="subcellular location">
    <subcellularLocation>
        <location evidence="1">Membrane</location>
        <topology evidence="1">Multi-pass membrane protein</topology>
    </subcellularLocation>
</comment>
<feature type="transmembrane region" description="Helical" evidence="8">
    <location>
        <begin position="3468"/>
        <end position="3489"/>
    </location>
</feature>
<feature type="domain" description="ABC transporter" evidence="9">
    <location>
        <begin position="2806"/>
        <end position="3035"/>
    </location>
</feature>
<feature type="transmembrane region" description="Helical" evidence="8">
    <location>
        <begin position="2634"/>
        <end position="2651"/>
    </location>
</feature>
<name>A0ABR3HTA8_LOXSC</name>
<feature type="domain" description="ABC transporter" evidence="9">
    <location>
        <begin position="3689"/>
        <end position="3917"/>
    </location>
</feature>
<dbReference type="Pfam" id="PF12698">
    <property type="entry name" value="ABC2_membrane_3"/>
    <property type="match status" value="2"/>
</dbReference>
<dbReference type="InterPro" id="IPR026082">
    <property type="entry name" value="ABCA"/>
</dbReference>
<keyword evidence="3" id="KW-0547">Nucleotide-binding</keyword>
<sequence length="4022" mass="445654">MAKGRQLQLLLWKDYLIRRRKLITLAGIAWATMVMMCLYVVRVNVDNQDFPTCQFGARALPSAGMLTFVQSFVCSVNNDCNAMDSFQEVPTYENAKLTQMQRHFSPLLHNETVLEVAGTVPDALKLLATFSDILDHPTMIEISKNGLTVESLFNNPSRVRRYIVSELNVSDTVAGDILSAQLTIKGIFKGNLNRCNANSIADLINVEDRQALEEFVKILCDLTDKEVQRLAVDLMFEINFGKYLRMIGDMYYKLSGDNRITTLSDLVTAVLRMTKLDSYLPPALTTLFSGREVDFSYFNVSIITKAMDQLEPTFAGTKAFNTLKDITDMITTGLKYLDKLLLARSSDPVKDTARLVLSQVGSKMNANNDINSLSKVFNDAIGLIEKATMDDDAVDIFKILAQAMNFINKFLPDNTKHEVLFYSTLLAKLIEGANKVVNINLNIQEMAYDVSLRNPEGVKVLLSLPVSAVRKGFEGLADAERVQIVTSKLNVRGQIFCDGNKLASFFKVSKDEANSLKKQLCTDAWKNYAADFIRSFGIYDVRDIINNMASIVVQETFGKDVSDQLYTIDKDFEILKNFTYTLIKRETKEERKVDWNMLFNVTDDSEFMRAFTERGHLGKQILITVHGALAKEVVKQNAILDFKISPILLDFTAIVTAINDQLNQTPQEVTDMMKKLYPVVVETMLNTLLDEKKTYRSLSTASEDVVCAGPDTAATYLALPEGNREELVAALCNATIAIENGLKNNSAIAKALSAVKTSAHGLDDVNWTKLINGLKTLYVKLDHDYPYLFEFASYGMDKEQQSRVKQLMERAKEFWFTARSLERSLHLSIKLVFRLLDIADREAFGMSSEGWLKTKHAFSSAQGPMAVVDDFVKLLTALARNDSYSSSLPPKTSQALSVIIPNVPQLVVEVVDMIIAGDVDLKPITSLMNMDPPWPCGGSVTEVLPLSPPSQGAVKAIEGAICEDNGLQKEWEQFVQDRNISFYNASTWNTTTFGPHVFLQFSSTFDGLVEDTVLIKELVQDLLNDTTDGRLTIVGAWNYAAGLFDEVDRNETLRSLFANIDALLSSITTAPSNNSVSALWQEYFKCKAAEACGTLRRAALKHSFQAVSVVVENVAGDLITYFTEVNEPGASLLQLVGFTRSTALYMLFDKLPEFVAALLNSYFDYGFMSQIRRASQTDFWDCDAVLQSLSPAIDSSIDGATVRKVQPLVCLSLLHWISLPRGENAFLDVVAKPQYIFTTLQAQNLTSSYEAAFNKASELRALLTQISTKNQTLLTDEDTQLSSLENKLQKTVDTIFNYKIDETDPSYRLFNEINKKQIISTTYLARITAMVKKLAVAIENLKTSDISNDLTADEAKKLESDINYISKIFKRRPNEAIAIHFDVITNVLSSNEDIDLVKSFDSICNDVNDSSKDILVEDQKSKSKVCSKQYKVVYGAVNNVIVDDFGEAKSSLKNLVNTLQDGNGEQVDVAIFFKDRKKLTASLKSSIKYSYDLGLPIYLQYLQSNLQNYNVVLSFLSGQDWWGELRQLYGGPYATSFFDALEKSFEVAEDVLTKLDEIRLVRLLRDVNVNDTASFCQPNVTLADYVPDSTGVLSQLKHQICTADKTDLFKEIPPLVFASQGFDDDLQLPRQVNYTALYSDISLTESRLAAIRAGPKAPQRPAWITEGKVKHLRDVALQLLSKETLTRVSFGVIGNLVDAGTLFLNTSQCTLCSHFTTWFKQLNLQLYKKQEYDNLMCHLDAMTLDEVHDLLTNEFHWDMAFRELISFRNYTKYELNRSVNELLGQVKLHVLEDVTTNKSRVSECLARNVTGNALGHAALFLTVLAQTSTLIRAELPHLREVDGMTDVPVLKELSTQISPNLDVYAPLKKYLKKKNTFEEELKMVLGNDLVKEVQEADVNLRLLKKSLEQNAMEAFVNLLNRSREELCSDLDCVALLNGLKNNVNDTLISKDLPKLQVAEFWKFQYLSNIFYHVEQILKHMGRLVGLASTMDVTGVMQGKLAPTLDLVMEILADETLNSVVYSIHGILRELQPLLNDSALEHDLRAFTDGLQVLQQYMQYLEKQDFKIPVSEVFLSQERVEASLSRLGINNTNFWSIAAPRIHAGHILLKPLFSWKQGDRIANYVCQLEAMSRVLQPGALDVVSQEDVCGAVAEQFCGLSDERVKELVPALLQSVNFTYVVDKVTAALLLKLYSASNLTEAEGAAVTTSLPRMAAVLPSVQAQISEVADSFASEPLFRSLANFSSVGGLLASSDFMASVGNMLCGTPFVTDVPRLYRSVLSSPDQADQPDERQLELLPTAFCRSLYSDIISVEGGKIVWSFVKPLIMGRVLYTPPSPAVHRIIQEANSTFSHMSRLADLVHSFAASFPAVGKVSQHAAGAEVLGRLLSAPGFEDLRAMLLGEGEVANVELGSVLDELGDVQGLGNIVSKASDLLRCINLNRFHAAPTEESLAHEAARLTMVNEFSAGLVFLNTEQQEDSMSNIKYKIRMDIENAPTTRRLKNYLWIPGPEASFLENMRYFRGFVQIQDLVDKAIIHVAQNSSRRTKREAAEEAKWAVYTQQMPYPCYRKDFFQTSLYESQALIVAFFFSLLFTVASAVRFVVADKESGNTMLMSVMGVDLSMHTLSWFAWCALEMLATCACLSTVLMAGGVLPRTNPSLVLMLTVVFGFSVLCFCYMMSKLFHSASFAAVSAAIAYLITFMPIVLILSLEAVIARGAKIAICLSMSSSLCYAFLHITRLEAAGAGASFAQLWDTTDAEDVSIGLATVMMLVDAAIYVAVGWTIDRFFGLKTQSNITYCTTSDEKAGVSILNVTKIYGEGSRRPKLALDNVSMELHKGQVTTLLGHNGAGKTTLIKILMGMLKPTKGHVIIRSESPEGTQLGVCPQRDVLFEHMTAREHVALYAQLKSGRTLEEVHEEVESMLKVLNLGPVCDEPVHKLSGGTRRRLCVALAFVAEPHLVSLDEPTSGVDPAARRDIWSMIVKLKEERTILLTTHHLDEAELLSDQIVIMHKGQVHTSGSPIEIKRTLGTGYKLCVRYAAYSDDRAAQLLRVARTAVANTAAVHADPPHVELAAPFFDANGLNNDFLKLCTTLEANQEQLGFESYTLECSSLEQVFHNVCNQAEMSDQTMEFASEDAPSKSASTSSVRTEAPLVPSEGPLAGPAHKQFLALMRTRYLHYSRNRWLLFVLLVLPSLFVAIAMGFSMIRPPADNEISLLLHPGLYSNATEFIVPEPSIYSENIDPTFAQHVLDYLMLDKDTRNWTDADNPTCQCSESTQVCNETATLDQPSIMVLPDVATLNEWLVNSQKEYIQKRYGGFTASLANNITNLISWYNNKGHHALPAFISALNSAILRAATNNRAANITTYSHPMKISKEQISKDTVYQHVADAGISGLVVLAYSLVSGGAAVYLVSSRQSQEKRLQLLCGVSPQLYWAAALCWDMLIILINMVITAILMEAFHFPVFVERNNLLAICLLIILYGYACGCLIHVLEKLFAEASVANMLLFCGNAFLGLGGITVLLILDVISDSDRTDNARWVLHKIFLLSPQFALGDGLLEIAKNTIQAQVLSRFGMDTYKDPLSSDLVAAHYAYLVVVGSVLFALNLAIEYQCFEFLLVKFRSESIPEETSGELEDLDVTAERKRVHASIAQAAERPLRLHTIGNINAGFVDTEGKKGSLRSMIVGPMDVAACARLGKAYPTRGTPRVALRDLTLGIPPGQCTALLGENGAGKSTTFALLTGQVRPTAGALYLGGDKLSAMQLCKGLISYCPQTDAVDPLLTVKETLEVYCMLRGIDDQEEVIKRSMETFELTRYSSVRAGALSGGNKRKLCTALAFMSRSPLILLDEPTSGMDPSSRACVSRGVRGACARGRGVLVSTHALRDARVLAARVALLRAGRLCALAPLDECLTRFGGGYVVECLVAPGTGASVWKRVQSRAPHARLRVHHTCALHFLLPNRATVDKKEITTRPSDIFRLMAELQGECDIEDYTVNQTSLDQMFLSFADRNEASEDSTLLADDLTDVTAL</sequence>
<dbReference type="InterPro" id="IPR027417">
    <property type="entry name" value="P-loop_NTPase"/>
</dbReference>
<dbReference type="Proteomes" id="UP001549920">
    <property type="component" value="Unassembled WGS sequence"/>
</dbReference>
<keyword evidence="2 8" id="KW-0812">Transmembrane</keyword>
<dbReference type="SMART" id="SM00382">
    <property type="entry name" value="AAA"/>
    <property type="match status" value="2"/>
</dbReference>
<proteinExistence type="predicted"/>
<evidence type="ECO:0000256" key="7">
    <source>
        <dbReference type="SAM" id="MobiDB-lite"/>
    </source>
</evidence>
<evidence type="ECO:0000256" key="5">
    <source>
        <dbReference type="ARBA" id="ARBA00022989"/>
    </source>
</evidence>
<evidence type="ECO:0000313" key="10">
    <source>
        <dbReference type="EMBL" id="KAL0879803.1"/>
    </source>
</evidence>
<organism evidence="10 11">
    <name type="scientific">Loxostege sticticalis</name>
    <name type="common">Beet webworm moth</name>
    <dbReference type="NCBI Taxonomy" id="481309"/>
    <lineage>
        <taxon>Eukaryota</taxon>
        <taxon>Metazoa</taxon>
        <taxon>Ecdysozoa</taxon>
        <taxon>Arthropoda</taxon>
        <taxon>Hexapoda</taxon>
        <taxon>Insecta</taxon>
        <taxon>Pterygota</taxon>
        <taxon>Neoptera</taxon>
        <taxon>Endopterygota</taxon>
        <taxon>Lepidoptera</taxon>
        <taxon>Glossata</taxon>
        <taxon>Ditrysia</taxon>
        <taxon>Pyraloidea</taxon>
        <taxon>Crambidae</taxon>
        <taxon>Pyraustinae</taxon>
        <taxon>Loxostege</taxon>
    </lineage>
</organism>
<reference evidence="10 11" key="1">
    <citation type="submission" date="2024-06" db="EMBL/GenBank/DDBJ databases">
        <title>A chromosome-level genome assembly of beet webworm, Loxostege sticticalis.</title>
        <authorList>
            <person name="Zhang Y."/>
        </authorList>
    </citation>
    <scope>NUCLEOTIDE SEQUENCE [LARGE SCALE GENOMIC DNA]</scope>
    <source>
        <strain evidence="10">AQ026</strain>
        <tissue evidence="10">Whole body</tissue>
    </source>
</reference>
<dbReference type="Gene3D" id="3.40.50.300">
    <property type="entry name" value="P-loop containing nucleotide triphosphate hydrolases"/>
    <property type="match status" value="2"/>
</dbReference>
<evidence type="ECO:0000259" key="9">
    <source>
        <dbReference type="PROSITE" id="PS50893"/>
    </source>
</evidence>
<feature type="transmembrane region" description="Helical" evidence="8">
    <location>
        <begin position="2658"/>
        <end position="2678"/>
    </location>
</feature>
<evidence type="ECO:0000256" key="3">
    <source>
        <dbReference type="ARBA" id="ARBA00022741"/>
    </source>
</evidence>
<evidence type="ECO:0000256" key="1">
    <source>
        <dbReference type="ARBA" id="ARBA00004141"/>
    </source>
</evidence>
<dbReference type="Pfam" id="PF00005">
    <property type="entry name" value="ABC_tran"/>
    <property type="match status" value="2"/>
</dbReference>
<feature type="transmembrane region" description="Helical" evidence="8">
    <location>
        <begin position="3388"/>
        <end position="3410"/>
    </location>
</feature>
<feature type="transmembrane region" description="Helical" evidence="8">
    <location>
        <begin position="3584"/>
        <end position="3604"/>
    </location>
</feature>
<dbReference type="CDD" id="cd03263">
    <property type="entry name" value="ABC_subfamily_A"/>
    <property type="match status" value="2"/>
</dbReference>
<gene>
    <name evidence="10" type="ORF">ABMA27_003512</name>
</gene>
<dbReference type="EMBL" id="JBEUOH010000014">
    <property type="protein sequence ID" value="KAL0879803.1"/>
    <property type="molecule type" value="Genomic_DNA"/>
</dbReference>
<keyword evidence="6 8" id="KW-0472">Membrane</keyword>
<feature type="region of interest" description="Disordered" evidence="7">
    <location>
        <begin position="3132"/>
        <end position="3154"/>
    </location>
</feature>
<feature type="transmembrane region" description="Helical" evidence="8">
    <location>
        <begin position="3182"/>
        <end position="3204"/>
    </location>
</feature>
<dbReference type="InterPro" id="IPR003439">
    <property type="entry name" value="ABC_transporter-like_ATP-bd"/>
</dbReference>
<feature type="transmembrane region" description="Helical" evidence="8">
    <location>
        <begin position="2759"/>
        <end position="2782"/>
    </location>
</feature>
<dbReference type="PANTHER" id="PTHR19229">
    <property type="entry name" value="ATP-BINDING CASSETTE TRANSPORTER SUBFAMILY A ABCA"/>
    <property type="match status" value="1"/>
</dbReference>
<evidence type="ECO:0000256" key="2">
    <source>
        <dbReference type="ARBA" id="ARBA00022692"/>
    </source>
</evidence>
<feature type="transmembrane region" description="Helical" evidence="8">
    <location>
        <begin position="2580"/>
        <end position="2601"/>
    </location>
</feature>
<feature type="transmembrane region" description="Helical" evidence="8">
    <location>
        <begin position="2684"/>
        <end position="2706"/>
    </location>
</feature>
<feature type="transmembrane region" description="Helical" evidence="8">
    <location>
        <begin position="3430"/>
        <end position="3453"/>
    </location>
</feature>
<dbReference type="SUPFAM" id="SSF52540">
    <property type="entry name" value="P-loop containing nucleoside triphosphate hydrolases"/>
    <property type="match status" value="2"/>
</dbReference>
<evidence type="ECO:0000256" key="6">
    <source>
        <dbReference type="ARBA" id="ARBA00023136"/>
    </source>
</evidence>
<comment type="caution">
    <text evidence="10">The sequence shown here is derived from an EMBL/GenBank/DDBJ whole genome shotgun (WGS) entry which is preliminary data.</text>
</comment>
<keyword evidence="11" id="KW-1185">Reference proteome</keyword>
<evidence type="ECO:0000256" key="8">
    <source>
        <dbReference type="SAM" id="Phobius"/>
    </source>
</evidence>
<feature type="transmembrane region" description="Helical" evidence="8">
    <location>
        <begin position="3501"/>
        <end position="3521"/>
    </location>
</feature>
<dbReference type="InterPro" id="IPR013525">
    <property type="entry name" value="ABC2_TM"/>
</dbReference>
<keyword evidence="4" id="KW-0067">ATP-binding</keyword>
<dbReference type="PROSITE" id="PS50893">
    <property type="entry name" value="ABC_TRANSPORTER_2"/>
    <property type="match status" value="2"/>
</dbReference>
<feature type="transmembrane region" description="Helical" evidence="8">
    <location>
        <begin position="21"/>
        <end position="41"/>
    </location>
</feature>
<protein>
    <recommendedName>
        <fullName evidence="9">ABC transporter domain-containing protein</fullName>
    </recommendedName>
</protein>
<accession>A0ABR3HTA8</accession>
<evidence type="ECO:0000313" key="11">
    <source>
        <dbReference type="Proteomes" id="UP001549920"/>
    </source>
</evidence>
<dbReference type="InterPro" id="IPR003593">
    <property type="entry name" value="AAA+_ATPase"/>
</dbReference>